<keyword evidence="1" id="KW-0812">Transmembrane</keyword>
<comment type="caution">
    <text evidence="2">The sequence shown here is derived from an EMBL/GenBank/DDBJ whole genome shotgun (WGS) entry which is preliminary data.</text>
</comment>
<feature type="transmembrane region" description="Helical" evidence="1">
    <location>
        <begin position="23"/>
        <end position="51"/>
    </location>
</feature>
<evidence type="ECO:0000313" key="2">
    <source>
        <dbReference type="EMBL" id="MBA8681851.1"/>
    </source>
</evidence>
<evidence type="ECO:0008006" key="4">
    <source>
        <dbReference type="Google" id="ProtNLM"/>
    </source>
</evidence>
<feature type="transmembrane region" description="Helical" evidence="1">
    <location>
        <begin position="71"/>
        <end position="96"/>
    </location>
</feature>
<name>A0A7W3FLM5_9GAMM</name>
<accession>A0A7W3FLM5</accession>
<dbReference type="AlphaFoldDB" id="A0A7W3FLM5"/>
<dbReference type="EMBL" id="JACGXS010000003">
    <property type="protein sequence ID" value="MBA8681851.1"/>
    <property type="molecule type" value="Genomic_DNA"/>
</dbReference>
<dbReference type="Proteomes" id="UP000547058">
    <property type="component" value="Unassembled WGS sequence"/>
</dbReference>
<evidence type="ECO:0000313" key="3">
    <source>
        <dbReference type="Proteomes" id="UP000547058"/>
    </source>
</evidence>
<gene>
    <name evidence="2" type="ORF">H4O11_08480</name>
</gene>
<organism evidence="2 3">
    <name type="scientific">Stenotrophomonas tumulicola</name>
    <dbReference type="NCBI Taxonomy" id="1685415"/>
    <lineage>
        <taxon>Bacteria</taxon>
        <taxon>Pseudomonadati</taxon>
        <taxon>Pseudomonadota</taxon>
        <taxon>Gammaproteobacteria</taxon>
        <taxon>Lysobacterales</taxon>
        <taxon>Lysobacteraceae</taxon>
        <taxon>Stenotrophomonas</taxon>
    </lineage>
</organism>
<keyword evidence="1" id="KW-0472">Membrane</keyword>
<sequence length="149" mass="15940">METAMSTPMLTEQDASHLRLLSIFHYVVAAMTALFSLIFIIHVVIGIGVLSGRLPMNPAPGQAGPPFDERLYGWMFVAIGSAIVLGGLTLAGFMAYAGRCLAHRRRHLLCLIVAGASCCVTPFGTVLGVFTLLVLLRPSVKQAFNPVQA</sequence>
<keyword evidence="1" id="KW-1133">Transmembrane helix</keyword>
<protein>
    <recommendedName>
        <fullName evidence="4">Transmembrane protein</fullName>
    </recommendedName>
</protein>
<feature type="transmembrane region" description="Helical" evidence="1">
    <location>
        <begin position="108"/>
        <end position="136"/>
    </location>
</feature>
<reference evidence="2 3" key="1">
    <citation type="submission" date="2020-08" db="EMBL/GenBank/DDBJ databases">
        <title>Stenotrophomonas tumulicola JCM 30961.</title>
        <authorList>
            <person name="Deng Y."/>
        </authorList>
    </citation>
    <scope>NUCLEOTIDE SEQUENCE [LARGE SCALE GENOMIC DNA]</scope>
    <source>
        <strain evidence="2 3">JCM 30961</strain>
    </source>
</reference>
<keyword evidence="3" id="KW-1185">Reference proteome</keyword>
<evidence type="ECO:0000256" key="1">
    <source>
        <dbReference type="SAM" id="Phobius"/>
    </source>
</evidence>
<proteinExistence type="predicted"/>